<accession>A0A174RGF0</accession>
<sequence length="112" mass="12297">MPMRPPRALRMAASTRNCPTISRRGAPMDFLMPISRVRSVTVTSMMFMIPIPPTSRAMPAMPPSTTLMEVISSVLSLMAELPFSSSYSPTLVSMVSPRKRSSFAITASIWSD</sequence>
<organism evidence="1 2">
    <name type="scientific">Flavonifractor plautii</name>
    <name type="common">Fusobacterium plautii</name>
    <dbReference type="NCBI Taxonomy" id="292800"/>
    <lineage>
        <taxon>Bacteria</taxon>
        <taxon>Bacillati</taxon>
        <taxon>Bacillota</taxon>
        <taxon>Clostridia</taxon>
        <taxon>Eubacteriales</taxon>
        <taxon>Oscillospiraceae</taxon>
        <taxon>Flavonifractor</taxon>
    </lineage>
</organism>
<proteinExistence type="predicted"/>
<evidence type="ECO:0000313" key="2">
    <source>
        <dbReference type="Proteomes" id="UP000095746"/>
    </source>
</evidence>
<dbReference type="EMBL" id="CYZT01000518">
    <property type="protein sequence ID" value="CUP83251.1"/>
    <property type="molecule type" value="Genomic_DNA"/>
</dbReference>
<dbReference type="Proteomes" id="UP000095746">
    <property type="component" value="Unassembled WGS sequence"/>
</dbReference>
<name>A0A174RGF0_FLAPL</name>
<reference evidence="1 2" key="1">
    <citation type="submission" date="2015-09" db="EMBL/GenBank/DDBJ databases">
        <authorList>
            <consortium name="Pathogen Informatics"/>
        </authorList>
    </citation>
    <scope>NUCLEOTIDE SEQUENCE [LARGE SCALE GENOMIC DNA]</scope>
    <source>
        <strain evidence="1 2">2789STDY5608854</strain>
    </source>
</reference>
<dbReference type="AntiFam" id="ANF00145">
    <property type="entry name" value="Shadow ORF (opposite macB)"/>
</dbReference>
<gene>
    <name evidence="1" type="ORF">ERS852411_03647</name>
</gene>
<evidence type="ECO:0000313" key="1">
    <source>
        <dbReference type="EMBL" id="CUP83251.1"/>
    </source>
</evidence>
<protein>
    <submittedName>
        <fullName evidence="1">Uncharacterized protein</fullName>
    </submittedName>
</protein>
<dbReference type="AlphaFoldDB" id="A0A174RGF0"/>